<dbReference type="AlphaFoldDB" id="A0AAE1ZKU2"/>
<reference evidence="2" key="2">
    <citation type="journal article" date="2023" name="Infect Dis Poverty">
        <title>Chromosome-scale genome of the human blood fluke Schistosoma mekongi and its implications for public health.</title>
        <authorList>
            <person name="Zhou M."/>
            <person name="Xu L."/>
            <person name="Xu D."/>
            <person name="Chen W."/>
            <person name="Khan J."/>
            <person name="Hu Y."/>
            <person name="Huang H."/>
            <person name="Wei H."/>
            <person name="Zhang Y."/>
            <person name="Chusongsang P."/>
            <person name="Tanasarnprasert K."/>
            <person name="Hu X."/>
            <person name="Limpanont Y."/>
            <person name="Lv Z."/>
        </authorList>
    </citation>
    <scope>NUCLEOTIDE SEQUENCE</scope>
    <source>
        <strain evidence="2">LV_2022a</strain>
    </source>
</reference>
<evidence type="ECO:0000313" key="2">
    <source>
        <dbReference type="EMBL" id="KAK4475528.1"/>
    </source>
</evidence>
<dbReference type="EMBL" id="JALJAT010000001">
    <property type="protein sequence ID" value="KAK4475528.1"/>
    <property type="molecule type" value="Genomic_DNA"/>
</dbReference>
<dbReference type="PANTHER" id="PTHR12835">
    <property type="entry name" value="BIOTIN PROTEIN LIGASE"/>
    <property type="match status" value="1"/>
</dbReference>
<dbReference type="Pfam" id="PF03099">
    <property type="entry name" value="BPL_LplA_LipB"/>
    <property type="match status" value="1"/>
</dbReference>
<dbReference type="GO" id="GO:0004077">
    <property type="term" value="F:biotin--[biotin carboxyl-carrier protein] ligase activity"/>
    <property type="evidence" value="ECO:0007669"/>
    <property type="project" value="TreeGrafter"/>
</dbReference>
<organism evidence="2 3">
    <name type="scientific">Schistosoma mekongi</name>
    <name type="common">Parasitic worm</name>
    <dbReference type="NCBI Taxonomy" id="38744"/>
    <lineage>
        <taxon>Eukaryota</taxon>
        <taxon>Metazoa</taxon>
        <taxon>Spiralia</taxon>
        <taxon>Lophotrochozoa</taxon>
        <taxon>Platyhelminthes</taxon>
        <taxon>Trematoda</taxon>
        <taxon>Digenea</taxon>
        <taxon>Strigeidida</taxon>
        <taxon>Schistosomatoidea</taxon>
        <taxon>Schistosomatidae</taxon>
        <taxon>Schistosoma</taxon>
    </lineage>
</organism>
<sequence>MIFLRLNTKVITKYGGVPIGSHKIQREAMMINTWSTLSLSKFSERLNILEKPPSMTNHNNLINIYYVYSPEESLPTHVTSVYQKLIRRVHEIIMPNTTLLYPLLRKQFLAESWITSGKLLVVLESSLCGNRLPHSVEFQKDFTIVTEYLTNGGRVLLVLNTVGVQHFSHNSLAQYTLFSNDPTNLRENSNLRWKWILKDSILVGGYRHLENENDTRVEITKDQPSIVILGTDCLQNEPTHLINALNLLGISCVDLEPNTCDKQLSSNLSSIHLSDSETLYCFTSNTEKKKMVDFIISECSTKECNEEVIYCPTISDLPFGFNWTDYFSNLHSRHLGKLIIWANSMKSSWDFCKKLFERIPPNSGLLVCSNVQTEGKGRGDNKWITPVGQAAFTFHLTQSTSNDQMFMNCVSCTQHIVALSVVLACRHLIAEHLKMLPDNTKFSDISEEFLVDLQYHGPKILIKWPNDIYVVDDNYNCDSDQDINSKPLQHRIIGKLGGLLVHCRLMDLNCVELLIGCGINAFNEIPTISLKQILIKSHHDYMEPNFSIAKLIALVISYVERILIKLHDSNSNYNLEWALSLYTKCWIHTNQKVKVYPNLSMLNESDIETVQQSSDDTTTYQIVGVDNYGYLLVKDVCTGIKHQLHPDGNSMDMMRGLIIPK</sequence>
<dbReference type="InterPro" id="IPR045864">
    <property type="entry name" value="aa-tRNA-synth_II/BPL/LPL"/>
</dbReference>
<dbReference type="GO" id="GO:0005737">
    <property type="term" value="C:cytoplasm"/>
    <property type="evidence" value="ECO:0007669"/>
    <property type="project" value="TreeGrafter"/>
</dbReference>
<evidence type="ECO:0000259" key="1">
    <source>
        <dbReference type="Pfam" id="PF03099"/>
    </source>
</evidence>
<dbReference type="Proteomes" id="UP001292079">
    <property type="component" value="Unassembled WGS sequence"/>
</dbReference>
<protein>
    <recommendedName>
        <fullName evidence="1">BPL/LPL catalytic domain-containing protein</fullName>
    </recommendedName>
</protein>
<gene>
    <name evidence="2" type="ORF">MN116_000810</name>
</gene>
<dbReference type="SUPFAM" id="SSF55681">
    <property type="entry name" value="Class II aaRS and biotin synthetases"/>
    <property type="match status" value="1"/>
</dbReference>
<dbReference type="PANTHER" id="PTHR12835:SF5">
    <property type="entry name" value="BIOTIN--PROTEIN LIGASE"/>
    <property type="match status" value="1"/>
</dbReference>
<proteinExistence type="predicted"/>
<reference evidence="2" key="1">
    <citation type="submission" date="2022-04" db="EMBL/GenBank/DDBJ databases">
        <authorList>
            <person name="Xu L."/>
            <person name="Lv Z."/>
        </authorList>
    </citation>
    <scope>NUCLEOTIDE SEQUENCE</scope>
    <source>
        <strain evidence="2">LV_2022a</strain>
    </source>
</reference>
<dbReference type="Gene3D" id="3.30.930.10">
    <property type="entry name" value="Bira Bifunctional Protein, Domain 2"/>
    <property type="match status" value="1"/>
</dbReference>
<name>A0AAE1ZKU2_SCHME</name>
<comment type="caution">
    <text evidence="2">The sequence shown here is derived from an EMBL/GenBank/DDBJ whole genome shotgun (WGS) entry which is preliminary data.</text>
</comment>
<accession>A0AAE1ZKU2</accession>
<dbReference type="InterPro" id="IPR004143">
    <property type="entry name" value="BPL_LPL_catalytic"/>
</dbReference>
<feature type="domain" description="BPL/LPL catalytic" evidence="1">
    <location>
        <begin position="356"/>
        <end position="519"/>
    </location>
</feature>
<keyword evidence="3" id="KW-1185">Reference proteome</keyword>
<evidence type="ECO:0000313" key="3">
    <source>
        <dbReference type="Proteomes" id="UP001292079"/>
    </source>
</evidence>